<dbReference type="STRING" id="173990.SAMN05660691_03826"/>
<accession>A0A1H6NJY8</accession>
<evidence type="ECO:0000313" key="1">
    <source>
        <dbReference type="EMBL" id="SEI11455.1"/>
    </source>
</evidence>
<evidence type="ECO:0008006" key="3">
    <source>
        <dbReference type="Google" id="ProtNLM"/>
    </source>
</evidence>
<dbReference type="EMBL" id="FNXF01000021">
    <property type="protein sequence ID" value="SEI11455.1"/>
    <property type="molecule type" value="Genomic_DNA"/>
</dbReference>
<sequence length="179" mass="20019">MNTGNPQRSHWATSIGWVIYSMNEIDYLLINVYGIVTQQPIPIKLPAKWMKATTAERLKIVESVLRDVPESPATQRINRIFTRTKALLDKRNHIAHGVLALVDGGGFEMLRFHKGSNQMISMSYSEILSLKETAIKLSDDLSLLIALCTLHKDFVSPYKPGETLGSEIITPYDPAPAVQ</sequence>
<gene>
    <name evidence="1" type="ORF">SAMN05660691_03826</name>
</gene>
<proteinExistence type="predicted"/>
<keyword evidence="2" id="KW-1185">Reference proteome</keyword>
<dbReference type="AlphaFoldDB" id="A0A1H6NJY8"/>
<dbReference type="Proteomes" id="UP000199371">
    <property type="component" value="Unassembled WGS sequence"/>
</dbReference>
<dbReference type="OrthoDB" id="7068446at2"/>
<organism evidence="1 2">
    <name type="scientific">Rheinheimera pacifica</name>
    <dbReference type="NCBI Taxonomy" id="173990"/>
    <lineage>
        <taxon>Bacteria</taxon>
        <taxon>Pseudomonadati</taxon>
        <taxon>Pseudomonadota</taxon>
        <taxon>Gammaproteobacteria</taxon>
        <taxon>Chromatiales</taxon>
        <taxon>Chromatiaceae</taxon>
        <taxon>Rheinheimera</taxon>
    </lineage>
</organism>
<reference evidence="2" key="1">
    <citation type="submission" date="2016-10" db="EMBL/GenBank/DDBJ databases">
        <authorList>
            <person name="Varghese N."/>
            <person name="Submissions S."/>
        </authorList>
    </citation>
    <scope>NUCLEOTIDE SEQUENCE [LARGE SCALE GENOMIC DNA]</scope>
    <source>
        <strain evidence="2">DSM 17616</strain>
    </source>
</reference>
<protein>
    <recommendedName>
        <fullName evidence="3">Apea-like HEPN domain-containing protein</fullName>
    </recommendedName>
</protein>
<name>A0A1H6NJY8_9GAMM</name>
<evidence type="ECO:0000313" key="2">
    <source>
        <dbReference type="Proteomes" id="UP000199371"/>
    </source>
</evidence>
<dbReference type="RefSeq" id="WP_092796670.1">
    <property type="nucleotide sequence ID" value="NZ_FNXF01000021.1"/>
</dbReference>